<proteinExistence type="predicted"/>
<evidence type="ECO:0000313" key="1">
    <source>
        <dbReference type="EMBL" id="KAK7604029.1"/>
    </source>
</evidence>
<comment type="caution">
    <text evidence="1">The sequence shown here is derived from an EMBL/GenBank/DDBJ whole genome shotgun (WGS) entry which is preliminary data.</text>
</comment>
<dbReference type="AlphaFoldDB" id="A0AAN9TRQ4"/>
<dbReference type="Proteomes" id="UP001367676">
    <property type="component" value="Unassembled WGS sequence"/>
</dbReference>
<reference evidence="1 2" key="1">
    <citation type="submission" date="2024-03" db="EMBL/GenBank/DDBJ databases">
        <title>Adaptation during the transition from Ophiocordyceps entomopathogen to insect associate is accompanied by gene loss and intensified selection.</title>
        <authorList>
            <person name="Ward C.M."/>
            <person name="Onetto C.A."/>
            <person name="Borneman A.R."/>
        </authorList>
    </citation>
    <scope>NUCLEOTIDE SEQUENCE [LARGE SCALE GENOMIC DNA]</scope>
    <source>
        <strain evidence="1">AWRI1</strain>
        <tissue evidence="1">Single Adult Female</tissue>
    </source>
</reference>
<name>A0AAN9TRQ4_9HEMI</name>
<protein>
    <submittedName>
        <fullName evidence="1">Uncharacterized protein</fullName>
    </submittedName>
</protein>
<sequence>MKFVYDDIKAERDALLRRALADAFTARAFDQMKTDRDDLLRQSRDDVARIATLEEDLLIFRRAALDFLKGQKECDTVHECTDRSGSKEWEGAVLRTTELVSGSVGRIRSILVNRFIRKLKKVILLDIMPSNPGVADFARKVHFLSSAQGACRQLSDDICERTREEADNDEGWNYAARNSLPTLSKFRPLNNSFVSEIRRKRRMPGGELLLLRGKFFDVSTKEARGAAALGICWKND</sequence>
<keyword evidence="2" id="KW-1185">Reference proteome</keyword>
<dbReference type="EMBL" id="JBBCAQ010000004">
    <property type="protein sequence ID" value="KAK7604029.1"/>
    <property type="molecule type" value="Genomic_DNA"/>
</dbReference>
<evidence type="ECO:0000313" key="2">
    <source>
        <dbReference type="Proteomes" id="UP001367676"/>
    </source>
</evidence>
<gene>
    <name evidence="1" type="ORF">V9T40_004302</name>
</gene>
<accession>A0AAN9TRQ4</accession>
<organism evidence="1 2">
    <name type="scientific">Parthenolecanium corni</name>
    <dbReference type="NCBI Taxonomy" id="536013"/>
    <lineage>
        <taxon>Eukaryota</taxon>
        <taxon>Metazoa</taxon>
        <taxon>Ecdysozoa</taxon>
        <taxon>Arthropoda</taxon>
        <taxon>Hexapoda</taxon>
        <taxon>Insecta</taxon>
        <taxon>Pterygota</taxon>
        <taxon>Neoptera</taxon>
        <taxon>Paraneoptera</taxon>
        <taxon>Hemiptera</taxon>
        <taxon>Sternorrhyncha</taxon>
        <taxon>Coccoidea</taxon>
        <taxon>Coccidae</taxon>
        <taxon>Parthenolecanium</taxon>
    </lineage>
</organism>